<proteinExistence type="predicted"/>
<dbReference type="EMBL" id="FNZH01000004">
    <property type="protein sequence ID" value="SEJ45606.1"/>
    <property type="molecule type" value="Genomic_DNA"/>
</dbReference>
<name>A0A1H6YYZ7_9BACT</name>
<gene>
    <name evidence="2" type="ORF">SAMN05192553_10441</name>
</gene>
<evidence type="ECO:0000313" key="2">
    <source>
        <dbReference type="EMBL" id="SEJ45606.1"/>
    </source>
</evidence>
<accession>A0A1H6YYZ7</accession>
<dbReference type="Pfam" id="PF00248">
    <property type="entry name" value="Aldo_ket_red"/>
    <property type="match status" value="1"/>
</dbReference>
<dbReference type="GO" id="GO:0005829">
    <property type="term" value="C:cytosol"/>
    <property type="evidence" value="ECO:0007669"/>
    <property type="project" value="TreeGrafter"/>
</dbReference>
<dbReference type="PANTHER" id="PTHR42686:SF1">
    <property type="entry name" value="GH17980P-RELATED"/>
    <property type="match status" value="1"/>
</dbReference>
<evidence type="ECO:0000259" key="1">
    <source>
        <dbReference type="Pfam" id="PF00248"/>
    </source>
</evidence>
<dbReference type="InterPro" id="IPR036812">
    <property type="entry name" value="NAD(P)_OxRdtase_dom_sf"/>
</dbReference>
<dbReference type="RefSeq" id="WP_092175059.1">
    <property type="nucleotide sequence ID" value="NZ_FNZH01000004.1"/>
</dbReference>
<dbReference type="InterPro" id="IPR020471">
    <property type="entry name" value="AKR"/>
</dbReference>
<dbReference type="STRING" id="1416801.SAMN05192553_10441"/>
<dbReference type="GO" id="GO:0016491">
    <property type="term" value="F:oxidoreductase activity"/>
    <property type="evidence" value="ECO:0007669"/>
    <property type="project" value="InterPro"/>
</dbReference>
<reference evidence="3" key="1">
    <citation type="submission" date="2016-10" db="EMBL/GenBank/DDBJ databases">
        <authorList>
            <person name="Varghese N."/>
            <person name="Submissions S."/>
        </authorList>
    </citation>
    <scope>NUCLEOTIDE SEQUENCE [LARGE SCALE GENOMIC DNA]</scope>
    <source>
        <strain evidence="3">IBRC-M 10761</strain>
    </source>
</reference>
<dbReference type="OrthoDB" id="9773828at2"/>
<sequence>MNVRPLGKTGLQVPPVVFGSSSLGNLFQEYPQKDKLAILKEIVEVTAPHTVFDTAGKYGAGLALEVLGEFLSGLEIVGNQVIISNKLGWVRVPLEAAEPTFEPGIWKGITHDAVQKISHAGILECFEKDTALLQGHSPQLISVHDPDEYLMAATDERDKAHRWRQILEAYRALAELKQAGKVWGIGVGAKDWKVVQRICQEVPLDYVMLANSLSIYSHPPDLMEFVAMLKKADVGIITAAIFHSGFLVGEDFFDYRKLDPDSPDGKEKLAWRKGFFETCSRQGIAPFHACIQFALSVPGVSSVALSINRPELVRKNIRAAENRLPAAFWQELVDQSLISDFSFLLSD</sequence>
<keyword evidence="3" id="KW-1185">Reference proteome</keyword>
<dbReference type="InterPro" id="IPR023210">
    <property type="entry name" value="NADP_OxRdtase_dom"/>
</dbReference>
<protein>
    <submittedName>
        <fullName evidence="2">D-threo-aldose 1-dehydrogenase</fullName>
    </submittedName>
</protein>
<dbReference type="Proteomes" id="UP000199403">
    <property type="component" value="Unassembled WGS sequence"/>
</dbReference>
<dbReference type="CDD" id="cd19152">
    <property type="entry name" value="AKR_AKR15A"/>
    <property type="match status" value="1"/>
</dbReference>
<evidence type="ECO:0000313" key="3">
    <source>
        <dbReference type="Proteomes" id="UP000199403"/>
    </source>
</evidence>
<dbReference type="PANTHER" id="PTHR42686">
    <property type="entry name" value="GH17980P-RELATED"/>
    <property type="match status" value="1"/>
</dbReference>
<dbReference type="Gene3D" id="3.20.20.100">
    <property type="entry name" value="NADP-dependent oxidoreductase domain"/>
    <property type="match status" value="1"/>
</dbReference>
<dbReference type="AlphaFoldDB" id="A0A1H6YYZ7"/>
<feature type="domain" description="NADP-dependent oxidoreductase" evidence="1">
    <location>
        <begin position="16"/>
        <end position="332"/>
    </location>
</feature>
<dbReference type="SUPFAM" id="SSF51430">
    <property type="entry name" value="NAD(P)-linked oxidoreductase"/>
    <property type="match status" value="1"/>
</dbReference>
<organism evidence="2 3">
    <name type="scientific">Cyclobacterium xiamenense</name>
    <dbReference type="NCBI Taxonomy" id="1297121"/>
    <lineage>
        <taxon>Bacteria</taxon>
        <taxon>Pseudomonadati</taxon>
        <taxon>Bacteroidota</taxon>
        <taxon>Cytophagia</taxon>
        <taxon>Cytophagales</taxon>
        <taxon>Cyclobacteriaceae</taxon>
        <taxon>Cyclobacterium</taxon>
    </lineage>
</organism>